<dbReference type="EMBL" id="CP064942">
    <property type="protein sequence ID" value="QPH54918.1"/>
    <property type="molecule type" value="Genomic_DNA"/>
</dbReference>
<dbReference type="InterPro" id="IPR006342">
    <property type="entry name" value="FkbM_mtfrase"/>
</dbReference>
<dbReference type="AlphaFoldDB" id="A0A7S9QD47"/>
<keyword evidence="2" id="KW-0808">Transferase</keyword>
<protein>
    <submittedName>
        <fullName evidence="2">FkbM family methyltransferase</fullName>
    </submittedName>
</protein>
<dbReference type="RefSeq" id="WP_196104119.1">
    <property type="nucleotide sequence ID" value="NZ_CP064942.1"/>
</dbReference>
<proteinExistence type="predicted"/>
<organism evidence="2 3">
    <name type="scientific">Pontivivens ytuae</name>
    <dbReference type="NCBI Taxonomy" id="2789856"/>
    <lineage>
        <taxon>Bacteria</taxon>
        <taxon>Pseudomonadati</taxon>
        <taxon>Pseudomonadota</taxon>
        <taxon>Alphaproteobacteria</taxon>
        <taxon>Rhodobacterales</taxon>
        <taxon>Paracoccaceae</taxon>
        <taxon>Pontivivens</taxon>
    </lineage>
</organism>
<keyword evidence="3" id="KW-1185">Reference proteome</keyword>
<dbReference type="SUPFAM" id="SSF53335">
    <property type="entry name" value="S-adenosyl-L-methionine-dependent methyltransferases"/>
    <property type="match status" value="1"/>
</dbReference>
<dbReference type="NCBIfam" id="TIGR01444">
    <property type="entry name" value="fkbM_fam"/>
    <property type="match status" value="1"/>
</dbReference>
<sequence length="246" mass="26795">MLKSRLEALLPPRLDLLLRYVLQVHAGLGEREHRWVSRLACDIALDIGANRGVYARQLAGLSRKVHVFEPDPVLAPYLRATLSGNAELHTVALSDRGGEASLEVPVAADGRRVSTRATIAPGALAEGTEVVRETVRSVPLDEVTAGLDGAIDFIKIDVEGHEKAMLDGARETLRRHKPLLMVETEFRHGADVAGIFADLAALGYKAQVWRSGRLEPVTLDEFADLQSARPPEDRAYVNNVIFTPGA</sequence>
<dbReference type="PANTHER" id="PTHR34203">
    <property type="entry name" value="METHYLTRANSFERASE, FKBM FAMILY PROTEIN"/>
    <property type="match status" value="1"/>
</dbReference>
<dbReference type="GO" id="GO:0008168">
    <property type="term" value="F:methyltransferase activity"/>
    <property type="evidence" value="ECO:0007669"/>
    <property type="project" value="UniProtKB-KW"/>
</dbReference>
<gene>
    <name evidence="2" type="ORF">I0K15_03885</name>
</gene>
<name>A0A7S9QD47_9RHOB</name>
<dbReference type="Pfam" id="PF05050">
    <property type="entry name" value="Methyltransf_21"/>
    <property type="match status" value="1"/>
</dbReference>
<evidence type="ECO:0000259" key="1">
    <source>
        <dbReference type="Pfam" id="PF05050"/>
    </source>
</evidence>
<dbReference type="KEGG" id="poz:I0K15_03885"/>
<dbReference type="Proteomes" id="UP000594800">
    <property type="component" value="Chromosome"/>
</dbReference>
<dbReference type="Gene3D" id="3.40.50.150">
    <property type="entry name" value="Vaccinia Virus protein VP39"/>
    <property type="match status" value="1"/>
</dbReference>
<feature type="domain" description="Methyltransferase FkbM" evidence="1">
    <location>
        <begin position="46"/>
        <end position="204"/>
    </location>
</feature>
<accession>A0A7S9QD47</accession>
<evidence type="ECO:0000313" key="3">
    <source>
        <dbReference type="Proteomes" id="UP000594800"/>
    </source>
</evidence>
<dbReference type="InterPro" id="IPR029063">
    <property type="entry name" value="SAM-dependent_MTases_sf"/>
</dbReference>
<evidence type="ECO:0000313" key="2">
    <source>
        <dbReference type="EMBL" id="QPH54918.1"/>
    </source>
</evidence>
<dbReference type="InterPro" id="IPR052514">
    <property type="entry name" value="SAM-dependent_MTase"/>
</dbReference>
<dbReference type="GO" id="GO:0032259">
    <property type="term" value="P:methylation"/>
    <property type="evidence" value="ECO:0007669"/>
    <property type="project" value="UniProtKB-KW"/>
</dbReference>
<keyword evidence="2" id="KW-0489">Methyltransferase</keyword>
<reference evidence="2 3" key="1">
    <citation type="submission" date="2020-11" db="EMBL/GenBank/DDBJ databases">
        <title>Description of Pontivivens ytuae sp. nov. isolated from deep sea sediment of Mariana Trench.</title>
        <authorList>
            <person name="Wang Z."/>
            <person name="Sun Q.-L."/>
            <person name="Xu X.-D."/>
            <person name="Tang Y.-Z."/>
            <person name="Zhang J."/>
        </authorList>
    </citation>
    <scope>NUCLEOTIDE SEQUENCE [LARGE SCALE GENOMIC DNA]</scope>
    <source>
        <strain evidence="2 3">MT2928</strain>
    </source>
</reference>
<dbReference type="PANTHER" id="PTHR34203:SF15">
    <property type="entry name" value="SLL1173 PROTEIN"/>
    <property type="match status" value="1"/>
</dbReference>